<dbReference type="Proteomes" id="UP000095401">
    <property type="component" value="Chromosome"/>
</dbReference>
<evidence type="ECO:0000256" key="3">
    <source>
        <dbReference type="ARBA" id="ARBA00023082"/>
    </source>
</evidence>
<feature type="domain" description="RNA polymerase sigma-70 region 2" evidence="7">
    <location>
        <begin position="15"/>
        <end position="80"/>
    </location>
</feature>
<organism evidence="9 10">
    <name type="scientific">Acidihalobacter yilgarnensis</name>
    <dbReference type="NCBI Taxonomy" id="2819280"/>
    <lineage>
        <taxon>Bacteria</taxon>
        <taxon>Pseudomonadati</taxon>
        <taxon>Pseudomonadota</taxon>
        <taxon>Gammaproteobacteria</taxon>
        <taxon>Chromatiales</taxon>
        <taxon>Ectothiorhodospiraceae</taxon>
        <taxon>Acidihalobacter</taxon>
    </lineage>
</organism>
<name>A0A1D8IT07_9GAMM</name>
<dbReference type="SUPFAM" id="SSF88659">
    <property type="entry name" value="Sigma3 and sigma4 domains of RNA polymerase sigma factors"/>
    <property type="match status" value="1"/>
</dbReference>
<comment type="similarity">
    <text evidence="1 6">Belongs to the sigma-70 factor family. ECF subfamily.</text>
</comment>
<evidence type="ECO:0000256" key="4">
    <source>
        <dbReference type="ARBA" id="ARBA00023125"/>
    </source>
</evidence>
<dbReference type="PANTHER" id="PTHR43133">
    <property type="entry name" value="RNA POLYMERASE ECF-TYPE SIGMA FACTO"/>
    <property type="match status" value="1"/>
</dbReference>
<dbReference type="EMBL" id="CP017415">
    <property type="protein sequence ID" value="AOU99658.1"/>
    <property type="molecule type" value="Genomic_DNA"/>
</dbReference>
<proteinExistence type="inferred from homology"/>
<dbReference type="SUPFAM" id="SSF88946">
    <property type="entry name" value="Sigma2 domain of RNA polymerase sigma factors"/>
    <property type="match status" value="1"/>
</dbReference>
<dbReference type="NCBIfam" id="TIGR02937">
    <property type="entry name" value="sigma70-ECF"/>
    <property type="match status" value="1"/>
</dbReference>
<keyword evidence="3 6" id="KW-0731">Sigma factor</keyword>
<evidence type="ECO:0000256" key="5">
    <source>
        <dbReference type="ARBA" id="ARBA00023163"/>
    </source>
</evidence>
<dbReference type="GO" id="GO:0016987">
    <property type="term" value="F:sigma factor activity"/>
    <property type="evidence" value="ECO:0007669"/>
    <property type="project" value="UniProtKB-KW"/>
</dbReference>
<evidence type="ECO:0000313" key="10">
    <source>
        <dbReference type="Proteomes" id="UP000095401"/>
    </source>
</evidence>
<sequence length="197" mass="22861">MLTHETTTQPDLWLERYGSSLYRHALIRTGDPAVAEDIVQETLLSAWQHREQFAMRSSEKTWLIGILRHKIADHYRQHSRSRETSVDFDALEQDGSNLERRVFDENGHWRQDLSKWGRDPLKETEADALWDVLAVCLGRLPELQREAFNLQEFQEGSSDEVALALGVKPNHLYVLLHRARLSIRQCLEALWFGGRAS</sequence>
<dbReference type="AlphaFoldDB" id="A0A1D8IT07"/>
<dbReference type="GO" id="GO:0003677">
    <property type="term" value="F:DNA binding"/>
    <property type="evidence" value="ECO:0007669"/>
    <property type="project" value="UniProtKB-KW"/>
</dbReference>
<dbReference type="Gene3D" id="1.10.10.10">
    <property type="entry name" value="Winged helix-like DNA-binding domain superfamily/Winged helix DNA-binding domain"/>
    <property type="match status" value="1"/>
</dbReference>
<reference evidence="10" key="1">
    <citation type="submission" date="2016-09" db="EMBL/GenBank/DDBJ databases">
        <title>Acidihalobacter prosperus F5.</title>
        <authorList>
            <person name="Khaleque H.N."/>
            <person name="Ramsay J.P."/>
            <person name="Kaksonen A.H."/>
            <person name="Boxall N.J."/>
            <person name="Watkin E.L.J."/>
        </authorList>
    </citation>
    <scope>NUCLEOTIDE SEQUENCE [LARGE SCALE GENOMIC DNA]</scope>
    <source>
        <strain evidence="10">F5</strain>
    </source>
</reference>
<evidence type="ECO:0000256" key="2">
    <source>
        <dbReference type="ARBA" id="ARBA00023015"/>
    </source>
</evidence>
<protein>
    <recommendedName>
        <fullName evidence="6">RNA polymerase sigma factor</fullName>
    </recommendedName>
</protein>
<dbReference type="InterPro" id="IPR013249">
    <property type="entry name" value="RNA_pol_sigma70_r4_t2"/>
</dbReference>
<feature type="domain" description="RNA polymerase sigma factor 70 region 4 type 2" evidence="8">
    <location>
        <begin position="133"/>
        <end position="181"/>
    </location>
</feature>
<dbReference type="KEGG" id="aprs:BI364_09575"/>
<dbReference type="GO" id="GO:0006352">
    <property type="term" value="P:DNA-templated transcription initiation"/>
    <property type="evidence" value="ECO:0007669"/>
    <property type="project" value="InterPro"/>
</dbReference>
<dbReference type="InterPro" id="IPR007627">
    <property type="entry name" value="RNA_pol_sigma70_r2"/>
</dbReference>
<evidence type="ECO:0000256" key="1">
    <source>
        <dbReference type="ARBA" id="ARBA00010641"/>
    </source>
</evidence>
<gene>
    <name evidence="9" type="ORF">BI364_09575</name>
</gene>
<dbReference type="Pfam" id="PF04542">
    <property type="entry name" value="Sigma70_r2"/>
    <property type="match status" value="1"/>
</dbReference>
<keyword evidence="5 6" id="KW-0804">Transcription</keyword>
<keyword evidence="4 6" id="KW-0238">DNA-binding</keyword>
<evidence type="ECO:0000313" key="9">
    <source>
        <dbReference type="EMBL" id="AOU99658.1"/>
    </source>
</evidence>
<keyword evidence="10" id="KW-1185">Reference proteome</keyword>
<evidence type="ECO:0000259" key="7">
    <source>
        <dbReference type="Pfam" id="PF04542"/>
    </source>
</evidence>
<dbReference type="Pfam" id="PF08281">
    <property type="entry name" value="Sigma70_r4_2"/>
    <property type="match status" value="1"/>
</dbReference>
<dbReference type="PROSITE" id="PS01063">
    <property type="entry name" value="SIGMA70_ECF"/>
    <property type="match status" value="1"/>
</dbReference>
<accession>A0A1D8IT07</accession>
<dbReference type="PANTHER" id="PTHR43133:SF8">
    <property type="entry name" value="RNA POLYMERASE SIGMA FACTOR HI_1459-RELATED"/>
    <property type="match status" value="1"/>
</dbReference>
<keyword evidence="2 6" id="KW-0805">Transcription regulation</keyword>
<dbReference type="Gene3D" id="1.10.1740.10">
    <property type="match status" value="1"/>
</dbReference>
<dbReference type="InterPro" id="IPR000838">
    <property type="entry name" value="RNA_pol_sigma70_ECF_CS"/>
</dbReference>
<evidence type="ECO:0000256" key="6">
    <source>
        <dbReference type="RuleBase" id="RU000716"/>
    </source>
</evidence>
<dbReference type="InterPro" id="IPR036388">
    <property type="entry name" value="WH-like_DNA-bd_sf"/>
</dbReference>
<dbReference type="InterPro" id="IPR013324">
    <property type="entry name" value="RNA_pol_sigma_r3/r4-like"/>
</dbReference>
<dbReference type="InterPro" id="IPR013325">
    <property type="entry name" value="RNA_pol_sigma_r2"/>
</dbReference>
<evidence type="ECO:0000259" key="8">
    <source>
        <dbReference type="Pfam" id="PF08281"/>
    </source>
</evidence>
<dbReference type="InterPro" id="IPR039425">
    <property type="entry name" value="RNA_pol_sigma-70-like"/>
</dbReference>
<dbReference type="InterPro" id="IPR014284">
    <property type="entry name" value="RNA_pol_sigma-70_dom"/>
</dbReference>